<dbReference type="WBParaSite" id="PgR054_g048_t03">
    <property type="protein sequence ID" value="PgR054_g048_t03"/>
    <property type="gene ID" value="PgR054_g048"/>
</dbReference>
<name>A0A915BRS8_PARUN</name>
<feature type="region of interest" description="Disordered" evidence="1">
    <location>
        <begin position="35"/>
        <end position="70"/>
    </location>
</feature>
<evidence type="ECO:0000256" key="1">
    <source>
        <dbReference type="SAM" id="MobiDB-lite"/>
    </source>
</evidence>
<proteinExistence type="predicted"/>
<keyword evidence="2" id="KW-1185">Reference proteome</keyword>
<dbReference type="AlphaFoldDB" id="A0A915BRS8"/>
<evidence type="ECO:0000313" key="3">
    <source>
        <dbReference type="WBParaSite" id="PgR054_g048_t03"/>
    </source>
</evidence>
<evidence type="ECO:0000313" key="2">
    <source>
        <dbReference type="Proteomes" id="UP000887569"/>
    </source>
</evidence>
<dbReference type="Proteomes" id="UP000887569">
    <property type="component" value="Unplaced"/>
</dbReference>
<organism evidence="2 3">
    <name type="scientific">Parascaris univalens</name>
    <name type="common">Nematode worm</name>
    <dbReference type="NCBI Taxonomy" id="6257"/>
    <lineage>
        <taxon>Eukaryota</taxon>
        <taxon>Metazoa</taxon>
        <taxon>Ecdysozoa</taxon>
        <taxon>Nematoda</taxon>
        <taxon>Chromadorea</taxon>
        <taxon>Rhabditida</taxon>
        <taxon>Spirurina</taxon>
        <taxon>Ascaridomorpha</taxon>
        <taxon>Ascaridoidea</taxon>
        <taxon>Ascarididae</taxon>
        <taxon>Parascaris</taxon>
    </lineage>
</organism>
<feature type="compositionally biased region" description="Polar residues" evidence="1">
    <location>
        <begin position="39"/>
        <end position="50"/>
    </location>
</feature>
<protein>
    <submittedName>
        <fullName evidence="3">Tyrosine-protein kinase</fullName>
    </submittedName>
</protein>
<reference evidence="3" key="1">
    <citation type="submission" date="2022-11" db="UniProtKB">
        <authorList>
            <consortium name="WormBaseParasite"/>
        </authorList>
    </citation>
    <scope>IDENTIFICATION</scope>
</reference>
<accession>A0A915BRS8</accession>
<sequence length="70" mass="7677">AQPLSPLIVMGSFHRTKTFLKNVFAKRSPSMRTAVEKIGQQSESATSLSKEPSKASPIVSYEVIEPPNDM</sequence>